<reference evidence="19" key="1">
    <citation type="submission" date="2025-08" db="UniProtKB">
        <authorList>
            <consortium name="Ensembl"/>
        </authorList>
    </citation>
    <scope>IDENTIFICATION</scope>
</reference>
<dbReference type="InterPro" id="IPR023393">
    <property type="entry name" value="START-like_dom_sf"/>
</dbReference>
<evidence type="ECO:0000256" key="16">
    <source>
        <dbReference type="ARBA" id="ARBA00080073"/>
    </source>
</evidence>
<feature type="domain" description="START" evidence="18">
    <location>
        <begin position="53"/>
        <end position="226"/>
    </location>
</feature>
<dbReference type="SUPFAM" id="SSF55961">
    <property type="entry name" value="Bet v1-like"/>
    <property type="match status" value="1"/>
</dbReference>
<evidence type="ECO:0000256" key="17">
    <source>
        <dbReference type="SAM" id="MobiDB-lite"/>
    </source>
</evidence>
<evidence type="ECO:0000256" key="5">
    <source>
        <dbReference type="ARBA" id="ARBA00022490"/>
    </source>
</evidence>
<feature type="compositionally biased region" description="Basic and acidic residues" evidence="17">
    <location>
        <begin position="224"/>
        <end position="233"/>
    </location>
</feature>
<accession>A0A3Q2PNF7</accession>
<keyword evidence="5" id="KW-0963">Cytoplasm</keyword>
<keyword evidence="10" id="KW-0969">Cilium</keyword>
<evidence type="ECO:0000256" key="4">
    <source>
        <dbReference type="ARBA" id="ARBA00022448"/>
    </source>
</evidence>
<evidence type="ECO:0000256" key="6">
    <source>
        <dbReference type="ARBA" id="ARBA00022553"/>
    </source>
</evidence>
<dbReference type="Gene3D" id="3.30.530.20">
    <property type="match status" value="1"/>
</dbReference>
<dbReference type="GO" id="GO:0016020">
    <property type="term" value="C:membrane"/>
    <property type="evidence" value="ECO:0007669"/>
    <property type="project" value="UniProtKB-SubCell"/>
</dbReference>
<dbReference type="GO" id="GO:0008289">
    <property type="term" value="F:lipid binding"/>
    <property type="evidence" value="ECO:0007669"/>
    <property type="project" value="UniProtKB-KW"/>
</dbReference>
<evidence type="ECO:0000256" key="1">
    <source>
        <dbReference type="ARBA" id="ARBA00004230"/>
    </source>
</evidence>
<evidence type="ECO:0000313" key="19">
    <source>
        <dbReference type="Ensembl" id="ENSFHEP00000014409.1"/>
    </source>
</evidence>
<evidence type="ECO:0000256" key="11">
    <source>
        <dbReference type="ARBA" id="ARBA00023121"/>
    </source>
</evidence>
<evidence type="ECO:0000259" key="18">
    <source>
        <dbReference type="PROSITE" id="PS50848"/>
    </source>
</evidence>
<dbReference type="CDD" id="cd08871">
    <property type="entry name" value="START_STARD10-like"/>
    <property type="match status" value="1"/>
</dbReference>
<keyword evidence="4" id="KW-0813">Transport</keyword>
<proteinExistence type="predicted"/>
<evidence type="ECO:0000256" key="12">
    <source>
        <dbReference type="ARBA" id="ARBA00023136"/>
    </source>
</evidence>
<dbReference type="GO" id="GO:0031514">
    <property type="term" value="C:motile cilium"/>
    <property type="evidence" value="ECO:0007669"/>
    <property type="project" value="UniProtKB-SubCell"/>
</dbReference>
<protein>
    <recommendedName>
        <fullName evidence="14">START domain-containing protein 10</fullName>
    </recommendedName>
    <alternativeName>
        <fullName evidence="15">PCTP-like protein</fullName>
    </alternativeName>
    <alternativeName>
        <fullName evidence="16">StAR-related lipid transfer protein 10</fullName>
    </alternativeName>
</protein>
<dbReference type="PANTHER" id="PTHR19308:SF33">
    <property type="entry name" value="START DOMAIN CONTAINING 10"/>
    <property type="match status" value="1"/>
</dbReference>
<dbReference type="PROSITE" id="PS50848">
    <property type="entry name" value="START"/>
    <property type="match status" value="1"/>
</dbReference>
<sequence>MRLSRQAATVESLHLLRNSSILPSEEAFEDFKKQCLTGEDWHKKYDKSGMQVWVELPANKTNNAPKVHKIKCKMAINDVSAATMYDVIHDGQYRKLWDPNMLESYDVARLADNADVGYYSWLCPKPIKNRDVVTLRSWRVTNDEYIIINFSVKYPKIPPRSNLVRAVSVLTGYFIKATGPESCTFIYLSQADPKGSLPKWVVNKASEVLAPRVMKSVHRAGKDYPAWKEKNSPDMKPWLNPKQSTLPMMDPTELSLQRADSLENVDETSKCDAQESEDSS</sequence>
<dbReference type="PANTHER" id="PTHR19308">
    <property type="entry name" value="PHOSPHATIDYLCHOLINE TRANSFER PROTEIN"/>
    <property type="match status" value="1"/>
</dbReference>
<dbReference type="GeneTree" id="ENSGT00940000165821"/>
<dbReference type="Proteomes" id="UP000265000">
    <property type="component" value="Unplaced"/>
</dbReference>
<evidence type="ECO:0000256" key="9">
    <source>
        <dbReference type="ARBA" id="ARBA00023055"/>
    </source>
</evidence>
<reference evidence="19" key="2">
    <citation type="submission" date="2025-09" db="UniProtKB">
        <authorList>
            <consortium name="Ensembl"/>
        </authorList>
    </citation>
    <scope>IDENTIFICATION</scope>
</reference>
<keyword evidence="9" id="KW-0445">Lipid transport</keyword>
<keyword evidence="13" id="KW-0966">Cell projection</keyword>
<dbReference type="Ensembl" id="ENSFHET00000022247.1">
    <property type="protein sequence ID" value="ENSFHEP00000014409.1"/>
    <property type="gene ID" value="ENSFHEG00000015953.1"/>
</dbReference>
<evidence type="ECO:0000256" key="7">
    <source>
        <dbReference type="ARBA" id="ARBA00022846"/>
    </source>
</evidence>
<evidence type="ECO:0000256" key="13">
    <source>
        <dbReference type="ARBA" id="ARBA00023273"/>
    </source>
</evidence>
<keyword evidence="11" id="KW-0446">Lipid-binding</keyword>
<dbReference type="STRING" id="8078.ENSFHEP00000014409"/>
<dbReference type="InterPro" id="IPR051213">
    <property type="entry name" value="START_lipid_transfer"/>
</dbReference>
<dbReference type="FunFam" id="3.30.530.20:FF:000008">
    <property type="entry name" value="START domain containing 10"/>
    <property type="match status" value="1"/>
</dbReference>
<evidence type="ECO:0000256" key="3">
    <source>
        <dbReference type="ARBA" id="ARBA00004496"/>
    </source>
</evidence>
<dbReference type="AlphaFoldDB" id="A0A3Q2PNF7"/>
<evidence type="ECO:0000256" key="2">
    <source>
        <dbReference type="ARBA" id="ARBA00004370"/>
    </source>
</evidence>
<evidence type="ECO:0000256" key="8">
    <source>
        <dbReference type="ARBA" id="ARBA00022990"/>
    </source>
</evidence>
<feature type="region of interest" description="Disordered" evidence="17">
    <location>
        <begin position="224"/>
        <end position="280"/>
    </location>
</feature>
<dbReference type="SMART" id="SM00234">
    <property type="entry name" value="START"/>
    <property type="match status" value="1"/>
</dbReference>
<dbReference type="InterPro" id="IPR041951">
    <property type="entry name" value="STARD10_START"/>
</dbReference>
<dbReference type="InterPro" id="IPR002913">
    <property type="entry name" value="START_lipid-bd_dom"/>
</dbReference>
<evidence type="ECO:0000256" key="10">
    <source>
        <dbReference type="ARBA" id="ARBA00023069"/>
    </source>
</evidence>
<dbReference type="GO" id="GO:0005829">
    <property type="term" value="C:cytosol"/>
    <property type="evidence" value="ECO:0007669"/>
    <property type="project" value="UniProtKB-ARBA"/>
</dbReference>
<evidence type="ECO:0000256" key="14">
    <source>
        <dbReference type="ARBA" id="ARBA00070345"/>
    </source>
</evidence>
<keyword evidence="20" id="KW-1185">Reference proteome</keyword>
<keyword evidence="6" id="KW-0597">Phosphoprotein</keyword>
<comment type="subcellular location">
    <subcellularLocation>
        <location evidence="1">Cell projection</location>
        <location evidence="1">Cilium</location>
        <location evidence="1">Flagellum</location>
    </subcellularLocation>
    <subcellularLocation>
        <location evidence="3">Cytoplasm</location>
    </subcellularLocation>
    <subcellularLocation>
        <location evidence="2">Membrane</location>
    </subcellularLocation>
</comment>
<keyword evidence="7" id="KW-0282">Flagellum</keyword>
<organism evidence="19 20">
    <name type="scientific">Fundulus heteroclitus</name>
    <name type="common">Killifish</name>
    <name type="synonym">Mummichog</name>
    <dbReference type="NCBI Taxonomy" id="8078"/>
    <lineage>
        <taxon>Eukaryota</taxon>
        <taxon>Metazoa</taxon>
        <taxon>Chordata</taxon>
        <taxon>Craniata</taxon>
        <taxon>Vertebrata</taxon>
        <taxon>Euteleostomi</taxon>
        <taxon>Actinopterygii</taxon>
        <taxon>Neopterygii</taxon>
        <taxon>Teleostei</taxon>
        <taxon>Neoteleostei</taxon>
        <taxon>Acanthomorphata</taxon>
        <taxon>Ovalentaria</taxon>
        <taxon>Atherinomorphae</taxon>
        <taxon>Cyprinodontiformes</taxon>
        <taxon>Fundulidae</taxon>
        <taxon>Fundulus</taxon>
    </lineage>
</organism>
<keyword evidence="8" id="KW-0007">Acetylation</keyword>
<keyword evidence="12" id="KW-0472">Membrane</keyword>
<name>A0A3Q2PNF7_FUNHE</name>
<evidence type="ECO:0000256" key="15">
    <source>
        <dbReference type="ARBA" id="ARBA00076937"/>
    </source>
</evidence>
<dbReference type="GO" id="GO:0006869">
    <property type="term" value="P:lipid transport"/>
    <property type="evidence" value="ECO:0007669"/>
    <property type="project" value="UniProtKB-KW"/>
</dbReference>
<dbReference type="Pfam" id="PF01852">
    <property type="entry name" value="START"/>
    <property type="match status" value="1"/>
</dbReference>
<evidence type="ECO:0000313" key="20">
    <source>
        <dbReference type="Proteomes" id="UP000265000"/>
    </source>
</evidence>